<name>A0A4R5U2K8_9MICC</name>
<protein>
    <submittedName>
        <fullName evidence="1">Uncharacterized protein</fullName>
    </submittedName>
</protein>
<keyword evidence="2" id="KW-1185">Reference proteome</keyword>
<evidence type="ECO:0000313" key="1">
    <source>
        <dbReference type="EMBL" id="TDK27901.1"/>
    </source>
</evidence>
<evidence type="ECO:0000313" key="2">
    <source>
        <dbReference type="Proteomes" id="UP000295411"/>
    </source>
</evidence>
<gene>
    <name evidence="1" type="ORF">E2F48_01950</name>
</gene>
<dbReference type="AlphaFoldDB" id="A0A4R5U2K8"/>
<dbReference type="EMBL" id="SMTK01000001">
    <property type="protein sequence ID" value="TDK27901.1"/>
    <property type="molecule type" value="Genomic_DNA"/>
</dbReference>
<dbReference type="RefSeq" id="WP_133402316.1">
    <property type="nucleotide sequence ID" value="NZ_SMTK01000001.1"/>
</dbReference>
<dbReference type="Proteomes" id="UP000295411">
    <property type="component" value="Unassembled WGS sequence"/>
</dbReference>
<organism evidence="1 2">
    <name type="scientific">Arthrobacter crusticola</name>
    <dbReference type="NCBI Taxonomy" id="2547960"/>
    <lineage>
        <taxon>Bacteria</taxon>
        <taxon>Bacillati</taxon>
        <taxon>Actinomycetota</taxon>
        <taxon>Actinomycetes</taxon>
        <taxon>Micrococcales</taxon>
        <taxon>Micrococcaceae</taxon>
        <taxon>Arthrobacter</taxon>
    </lineage>
</organism>
<reference evidence="1 2" key="1">
    <citation type="submission" date="2019-03" db="EMBL/GenBank/DDBJ databases">
        <title>Arthrobacter sp. nov., an bacterium isolated from biocrust in Mu Us Desert.</title>
        <authorList>
            <person name="Lixiong L."/>
        </authorList>
    </citation>
    <scope>NUCLEOTIDE SEQUENCE [LARGE SCALE GENOMIC DNA]</scope>
    <source>
        <strain evidence="1 2">SLN-3</strain>
    </source>
</reference>
<dbReference type="OrthoDB" id="4938920at2"/>
<accession>A0A4R5U2K8</accession>
<sequence>MGEPRTDQQTQELRELSTQLARLVIDRAAPDELLTFDEVAEEYYEDPQTTLMLNKKDEAVGFGLELALLTPFALAMAEFVVDLIGDLLRDVAKDVASPAISGALKRMLRVGTDQASPPDGVELTKEQRAQIFAAAREQATRLGLDEDKAVLLGSAIIGVLGK</sequence>
<proteinExistence type="predicted"/>
<comment type="caution">
    <text evidence="1">The sequence shown here is derived from an EMBL/GenBank/DDBJ whole genome shotgun (WGS) entry which is preliminary data.</text>
</comment>